<comment type="caution">
    <text evidence="2">The sequence shown here is derived from an EMBL/GenBank/DDBJ whole genome shotgun (WGS) entry which is preliminary data.</text>
</comment>
<accession>A0A9X1IJW2</accession>
<reference evidence="2" key="1">
    <citation type="submission" date="2021-10" db="EMBL/GenBank/DDBJ databases">
        <title>Roseicella aerolatum sp. nov., isolated from aerosols of e-waste dismantling site.</title>
        <authorList>
            <person name="Qin T."/>
        </authorList>
    </citation>
    <scope>NUCLEOTIDE SEQUENCE</scope>
    <source>
        <strain evidence="2">GB24</strain>
    </source>
</reference>
<organism evidence="2 3">
    <name type="scientific">Roseicella aerolata</name>
    <dbReference type="NCBI Taxonomy" id="2883479"/>
    <lineage>
        <taxon>Bacteria</taxon>
        <taxon>Pseudomonadati</taxon>
        <taxon>Pseudomonadota</taxon>
        <taxon>Alphaproteobacteria</taxon>
        <taxon>Acetobacterales</taxon>
        <taxon>Roseomonadaceae</taxon>
        <taxon>Roseicella</taxon>
    </lineage>
</organism>
<name>A0A9X1IJW2_9PROT</name>
<dbReference type="RefSeq" id="WP_226614493.1">
    <property type="nucleotide sequence ID" value="NZ_JAJAQI010000111.1"/>
</dbReference>
<dbReference type="Proteomes" id="UP001139311">
    <property type="component" value="Unassembled WGS sequence"/>
</dbReference>
<protein>
    <submittedName>
        <fullName evidence="2">Uncharacterized protein</fullName>
    </submittedName>
</protein>
<evidence type="ECO:0000313" key="3">
    <source>
        <dbReference type="Proteomes" id="UP001139311"/>
    </source>
</evidence>
<gene>
    <name evidence="2" type="ORF">LHA35_27780</name>
</gene>
<feature type="compositionally biased region" description="Acidic residues" evidence="1">
    <location>
        <begin position="113"/>
        <end position="124"/>
    </location>
</feature>
<dbReference type="EMBL" id="JAJAQI010000111">
    <property type="protein sequence ID" value="MCB4825509.1"/>
    <property type="molecule type" value="Genomic_DNA"/>
</dbReference>
<evidence type="ECO:0000313" key="2">
    <source>
        <dbReference type="EMBL" id="MCB4825509.1"/>
    </source>
</evidence>
<proteinExistence type="predicted"/>
<keyword evidence="3" id="KW-1185">Reference proteome</keyword>
<evidence type="ECO:0000256" key="1">
    <source>
        <dbReference type="SAM" id="MobiDB-lite"/>
    </source>
</evidence>
<feature type="region of interest" description="Disordered" evidence="1">
    <location>
        <begin position="95"/>
        <end position="124"/>
    </location>
</feature>
<sequence length="124" mass="13042">MSDSSKGLSIAITPMHRTEEGIWESGSRQGPQFLLVEIIRGEGDEIEPVVECRDERTAALAARVVAGTIAALGLAEAAVEARIDAFDEETAAILADNPTPEIEAPAGAWTTAEGDEEESGQVAH</sequence>
<dbReference type="AlphaFoldDB" id="A0A9X1IJW2"/>